<dbReference type="NCBIfam" id="NF007411">
    <property type="entry name" value="PRK09947.1"/>
    <property type="match status" value="1"/>
</dbReference>
<evidence type="ECO:0000313" key="5">
    <source>
        <dbReference type="Proteomes" id="UP000373449"/>
    </source>
</evidence>
<proteinExistence type="predicted"/>
<reference evidence="3 5" key="3">
    <citation type="submission" date="2019-03" db="EMBL/GenBank/DDBJ databases">
        <authorList>
            <consortium name="Pathogen Informatics"/>
        </authorList>
    </citation>
    <scope>NUCLEOTIDE SEQUENCE [LARGE SCALE GENOMIC DNA]</scope>
    <source>
        <strain evidence="3 5">NCTC12282</strain>
    </source>
</reference>
<reference evidence="2" key="2">
    <citation type="submission" date="2017-09" db="EMBL/GenBank/DDBJ databases">
        <title>FDA dAtabase for Regulatory Grade micrObial Sequences (FDA-ARGOS): Supporting development and validation of Infectious Disease Dx tests.</title>
        <authorList>
            <person name="Minogue T."/>
            <person name="Wolcott M."/>
            <person name="Wasieloski L."/>
            <person name="Aguilar W."/>
            <person name="Moore D."/>
            <person name="Tallon L.J."/>
            <person name="Sadzewicz L."/>
            <person name="Ott S."/>
            <person name="Zhao X."/>
            <person name="Nagaraj S."/>
            <person name="Vavikolanu K."/>
            <person name="Aluvathingal J."/>
            <person name="Nadendla S."/>
            <person name="Sichtig H."/>
        </authorList>
    </citation>
    <scope>NUCLEOTIDE SEQUENCE</scope>
    <source>
        <strain evidence="2">FDAARGOS_387</strain>
    </source>
</reference>
<keyword evidence="4" id="KW-1185">Reference proteome</keyword>
<sequence length="240" mass="26813">MNEFDKAEQFASDTAGELPAESQNDIAEDINLNRRRLFGAIDKDSGAIQSEIDAAEQALAEQSLSPAQVIADFIRQSSLGGNIVAHSIFLAPPYSVSADDLAEIFAQINADEAYADITVNIGDNDSYYFSTESISVNYANMCVLVIEKNICKTIAEAVRFECKTYPRPYKVSMLTHSPYYFDQQQIDAAIIVIDSHPDYADIRKVEASNDEPYLFSERFMSYGKAYGLCEWLEVEQHQNP</sequence>
<dbReference type="Proteomes" id="UP000373449">
    <property type="component" value="Unassembled WGS sequence"/>
</dbReference>
<feature type="region of interest" description="Disordered" evidence="1">
    <location>
        <begin position="1"/>
        <end position="24"/>
    </location>
</feature>
<evidence type="ECO:0000256" key="1">
    <source>
        <dbReference type="SAM" id="MobiDB-lite"/>
    </source>
</evidence>
<dbReference type="EMBL" id="PDDX01000001">
    <property type="protein sequence ID" value="PHI29655.1"/>
    <property type="molecule type" value="Genomic_DNA"/>
</dbReference>
<dbReference type="Proteomes" id="UP000224974">
    <property type="component" value="Unassembled WGS sequence"/>
</dbReference>
<evidence type="ECO:0000313" key="4">
    <source>
        <dbReference type="Proteomes" id="UP000224974"/>
    </source>
</evidence>
<organism evidence="2 4">
    <name type="scientific">Budvicia aquatica</name>
    <dbReference type="NCBI Taxonomy" id="82979"/>
    <lineage>
        <taxon>Bacteria</taxon>
        <taxon>Pseudomonadati</taxon>
        <taxon>Pseudomonadota</taxon>
        <taxon>Gammaproteobacteria</taxon>
        <taxon>Enterobacterales</taxon>
        <taxon>Budviciaceae</taxon>
        <taxon>Budvicia</taxon>
    </lineage>
</organism>
<reference evidence="4" key="1">
    <citation type="submission" date="2017-09" db="EMBL/GenBank/DDBJ databases">
        <title>FDA dAtabase for Regulatory Grade micrObial Sequences (FDA-ARGOS): Supporting development and validation of Infectious Disease Dx tests.</title>
        <authorList>
            <person name="Minogue T."/>
            <person name="Wolcott M."/>
            <person name="Wasieloski L."/>
            <person name="Aguilar W."/>
            <person name="Moore D."/>
            <person name="Tallon L."/>
            <person name="Sadzewicz L."/>
            <person name="Ott S."/>
            <person name="Zhao X."/>
            <person name="Nagaraj S."/>
            <person name="Vavikolanu K."/>
            <person name="Aluvathingal J."/>
            <person name="Nadendla S."/>
            <person name="Sichtig H."/>
        </authorList>
    </citation>
    <scope>NUCLEOTIDE SEQUENCE [LARGE SCALE GENOMIC DNA]</scope>
    <source>
        <strain evidence="4">FDAARGOS_387</strain>
    </source>
</reference>
<dbReference type="OrthoDB" id="6433774at2"/>
<gene>
    <name evidence="2" type="ORF">CRN84_10075</name>
    <name evidence="3" type="ORF">NCTC12282_02939</name>
</gene>
<dbReference type="RefSeq" id="WP_051323150.1">
    <property type="nucleotide sequence ID" value="NZ_CAADJA010000002.1"/>
</dbReference>
<dbReference type="EMBL" id="CAADJA010000002">
    <property type="protein sequence ID" value="VFS48026.1"/>
    <property type="molecule type" value="Genomic_DNA"/>
</dbReference>
<evidence type="ECO:0000313" key="3">
    <source>
        <dbReference type="EMBL" id="VFS48026.1"/>
    </source>
</evidence>
<evidence type="ECO:0000313" key="2">
    <source>
        <dbReference type="EMBL" id="PHI29655.1"/>
    </source>
</evidence>
<accession>A0A2C6DMI0</accession>
<dbReference type="STRING" id="1111728.GCA_000427805_00556"/>
<dbReference type="InterPro" id="IPR058229">
    <property type="entry name" value="YdhW-like"/>
</dbReference>
<protein>
    <submittedName>
        <fullName evidence="2">Uncharacterized protein</fullName>
    </submittedName>
</protein>
<name>A0A2C6DMI0_9GAMM</name>
<dbReference type="AlphaFoldDB" id="A0A2C6DMI0"/>